<evidence type="ECO:0000313" key="1">
    <source>
        <dbReference type="EMBL" id="CAK9035625.1"/>
    </source>
</evidence>
<protein>
    <submittedName>
        <fullName evidence="1">Uncharacterized protein</fullName>
    </submittedName>
</protein>
<dbReference type="Proteomes" id="UP001642464">
    <property type="component" value="Unassembled WGS sequence"/>
</dbReference>
<dbReference type="EMBL" id="CAXAMM010015147">
    <property type="protein sequence ID" value="CAK9035625.1"/>
    <property type="molecule type" value="Genomic_DNA"/>
</dbReference>
<gene>
    <name evidence="1" type="ORF">SCF082_LOCUS21370</name>
    <name evidence="2" type="ORF">SCF082_LOCUS21484</name>
</gene>
<sequence length="262" mass="28126">MVDAPSKRKRLSTPAEVLVDRLASSVYEKARKGDGISLDGFPDFAPVLSEISNLGSGDSAKGVSGQNFKVTTLHPSGSLIIQEQFLQQFDENPEFEEIVTDHNASYNTENLRIIDKVQAAPAPASENVKVETVEPDNGKVLTAESLATLPNASELVLNSQIGLVLADGGKAAYLRAGPEQTVLPNFRELFSFGSGMWCDGQDAVGAMADSHGSWLKCHAELSSSVILEKKKIASHLTELPCLDKAVTLKELLMSLEDQGEVT</sequence>
<keyword evidence="3" id="KW-1185">Reference proteome</keyword>
<evidence type="ECO:0000313" key="3">
    <source>
        <dbReference type="Proteomes" id="UP001642464"/>
    </source>
</evidence>
<proteinExistence type="predicted"/>
<comment type="caution">
    <text evidence="1">The sequence shown here is derived from an EMBL/GenBank/DDBJ whole genome shotgun (WGS) entry which is preliminary data.</text>
</comment>
<accession>A0ABP0L940</accession>
<reference evidence="1 3" key="1">
    <citation type="submission" date="2024-02" db="EMBL/GenBank/DDBJ databases">
        <authorList>
            <person name="Chen Y."/>
            <person name="Shah S."/>
            <person name="Dougan E. K."/>
            <person name="Thang M."/>
            <person name="Chan C."/>
        </authorList>
    </citation>
    <scope>NUCLEOTIDE SEQUENCE [LARGE SCALE GENOMIC DNA]</scope>
</reference>
<organism evidence="1 3">
    <name type="scientific">Durusdinium trenchii</name>
    <dbReference type="NCBI Taxonomy" id="1381693"/>
    <lineage>
        <taxon>Eukaryota</taxon>
        <taxon>Sar</taxon>
        <taxon>Alveolata</taxon>
        <taxon>Dinophyceae</taxon>
        <taxon>Suessiales</taxon>
        <taxon>Symbiodiniaceae</taxon>
        <taxon>Durusdinium</taxon>
    </lineage>
</organism>
<name>A0ABP0L940_9DINO</name>
<dbReference type="EMBL" id="CAXAMM010015247">
    <property type="protein sequence ID" value="CAK9035849.1"/>
    <property type="molecule type" value="Genomic_DNA"/>
</dbReference>
<evidence type="ECO:0000313" key="2">
    <source>
        <dbReference type="EMBL" id="CAK9035849.1"/>
    </source>
</evidence>